<evidence type="ECO:0000256" key="11">
    <source>
        <dbReference type="SAM" id="Phobius"/>
    </source>
</evidence>
<evidence type="ECO:0000259" key="12">
    <source>
        <dbReference type="Pfam" id="PF12019"/>
    </source>
</evidence>
<dbReference type="GO" id="GO:0015628">
    <property type="term" value="P:protein secretion by the type II secretion system"/>
    <property type="evidence" value="ECO:0007669"/>
    <property type="project" value="InterPro"/>
</dbReference>
<evidence type="ECO:0000256" key="1">
    <source>
        <dbReference type="ARBA" id="ARBA00004377"/>
    </source>
</evidence>
<keyword evidence="7 11" id="KW-1133">Transmembrane helix</keyword>
<evidence type="ECO:0000256" key="6">
    <source>
        <dbReference type="ARBA" id="ARBA00022692"/>
    </source>
</evidence>
<dbReference type="Gene3D" id="3.55.40.10">
    <property type="entry name" value="minor pseudopilin epsh domain"/>
    <property type="match status" value="1"/>
</dbReference>
<feature type="transmembrane region" description="Helical" evidence="11">
    <location>
        <begin position="51"/>
        <end position="72"/>
    </location>
</feature>
<evidence type="ECO:0000256" key="7">
    <source>
        <dbReference type="ARBA" id="ARBA00022989"/>
    </source>
</evidence>
<dbReference type="Proteomes" id="UP000238220">
    <property type="component" value="Unassembled WGS sequence"/>
</dbReference>
<dbReference type="InterPro" id="IPR022346">
    <property type="entry name" value="T2SS_GspH"/>
</dbReference>
<dbReference type="InterPro" id="IPR045584">
    <property type="entry name" value="Pilin-like"/>
</dbReference>
<comment type="similarity">
    <text evidence="9">Belongs to the GSP H family.</text>
</comment>
<dbReference type="GO" id="GO:0005886">
    <property type="term" value="C:plasma membrane"/>
    <property type="evidence" value="ECO:0007669"/>
    <property type="project" value="UniProtKB-SubCell"/>
</dbReference>
<comment type="subcellular location">
    <subcellularLocation>
        <location evidence="1">Cell inner membrane</location>
        <topology evidence="1">Single-pass membrane protein</topology>
    </subcellularLocation>
</comment>
<proteinExistence type="inferred from homology"/>
<organism evidence="13 14">
    <name type="scientific">Solimonas fluminis</name>
    <dbReference type="NCBI Taxonomy" id="2086571"/>
    <lineage>
        <taxon>Bacteria</taxon>
        <taxon>Pseudomonadati</taxon>
        <taxon>Pseudomonadota</taxon>
        <taxon>Gammaproteobacteria</taxon>
        <taxon>Nevskiales</taxon>
        <taxon>Nevskiaceae</taxon>
        <taxon>Solimonas</taxon>
    </lineage>
</organism>
<gene>
    <name evidence="13" type="ORF">C3942_19495</name>
</gene>
<evidence type="ECO:0000256" key="9">
    <source>
        <dbReference type="ARBA" id="ARBA00025772"/>
    </source>
</evidence>
<name>A0A2S5TBC2_9GAMM</name>
<protein>
    <recommendedName>
        <fullName evidence="2">Type II secretion system protein H</fullName>
    </recommendedName>
    <alternativeName>
        <fullName evidence="10">General secretion pathway protein H</fullName>
    </alternativeName>
</protein>
<reference evidence="13 14" key="1">
    <citation type="submission" date="2018-02" db="EMBL/GenBank/DDBJ databases">
        <title>Genome sequencing of Solimonas sp. HR-BB.</title>
        <authorList>
            <person name="Lee Y."/>
            <person name="Jeon C.O."/>
        </authorList>
    </citation>
    <scope>NUCLEOTIDE SEQUENCE [LARGE SCALE GENOMIC DNA]</scope>
    <source>
        <strain evidence="13 14">HR-BB</strain>
    </source>
</reference>
<evidence type="ECO:0000313" key="13">
    <source>
        <dbReference type="EMBL" id="PPE72289.1"/>
    </source>
</evidence>
<keyword evidence="8 11" id="KW-0472">Membrane</keyword>
<evidence type="ECO:0000256" key="2">
    <source>
        <dbReference type="ARBA" id="ARBA00021549"/>
    </source>
</evidence>
<feature type="domain" description="General secretion pathway GspH" evidence="12">
    <location>
        <begin position="85"/>
        <end position="211"/>
    </location>
</feature>
<sequence length="222" mass="23680">MKNTAPGRGRERMKRGFVATRSDRKVPRVTGGRSRTRPSAALRNRDRGFNLLEAMIVVSIVSILAIIGVPSFRDFSASRAVRSHVDDLAGAIRLARTEALKRGVPVTLCRTGNANAASPNCEAGTDWSSGWLMFADRNPRGTVDANDTLIQVQQASSNTDGIIRTGTAAITFIPAGIAPGADGNFLIRPRVNASSPRYTTLSRRICVTNSGATRLINGTGAC</sequence>
<dbReference type="NCBIfam" id="TIGR02532">
    <property type="entry name" value="IV_pilin_GFxxxE"/>
    <property type="match status" value="1"/>
</dbReference>
<dbReference type="OrthoDB" id="2313614at2"/>
<dbReference type="InterPro" id="IPR012902">
    <property type="entry name" value="N_methyl_site"/>
</dbReference>
<evidence type="ECO:0000256" key="5">
    <source>
        <dbReference type="ARBA" id="ARBA00022519"/>
    </source>
</evidence>
<keyword evidence="5" id="KW-0997">Cell inner membrane</keyword>
<dbReference type="SUPFAM" id="SSF54523">
    <property type="entry name" value="Pili subunits"/>
    <property type="match status" value="1"/>
</dbReference>
<keyword evidence="3" id="KW-1003">Cell membrane</keyword>
<comment type="caution">
    <text evidence="13">The sequence shown here is derived from an EMBL/GenBank/DDBJ whole genome shotgun (WGS) entry which is preliminary data.</text>
</comment>
<evidence type="ECO:0000256" key="8">
    <source>
        <dbReference type="ARBA" id="ARBA00023136"/>
    </source>
</evidence>
<accession>A0A2S5TBC2</accession>
<keyword evidence="4" id="KW-0488">Methylation</keyword>
<keyword evidence="6 11" id="KW-0812">Transmembrane</keyword>
<evidence type="ECO:0000256" key="4">
    <source>
        <dbReference type="ARBA" id="ARBA00022481"/>
    </source>
</evidence>
<evidence type="ECO:0000256" key="3">
    <source>
        <dbReference type="ARBA" id="ARBA00022475"/>
    </source>
</evidence>
<dbReference type="Pfam" id="PF12019">
    <property type="entry name" value="GspH"/>
    <property type="match status" value="1"/>
</dbReference>
<dbReference type="EMBL" id="PSNW01000014">
    <property type="protein sequence ID" value="PPE72289.1"/>
    <property type="molecule type" value="Genomic_DNA"/>
</dbReference>
<keyword evidence="14" id="KW-1185">Reference proteome</keyword>
<dbReference type="AlphaFoldDB" id="A0A2S5TBC2"/>
<evidence type="ECO:0000313" key="14">
    <source>
        <dbReference type="Proteomes" id="UP000238220"/>
    </source>
</evidence>
<evidence type="ECO:0000256" key="10">
    <source>
        <dbReference type="ARBA" id="ARBA00030775"/>
    </source>
</evidence>
<dbReference type="GO" id="GO:0015627">
    <property type="term" value="C:type II protein secretion system complex"/>
    <property type="evidence" value="ECO:0007669"/>
    <property type="project" value="InterPro"/>
</dbReference>